<dbReference type="CDD" id="cd13442">
    <property type="entry name" value="CDI_toxin_Bp1026b-like"/>
    <property type="match status" value="1"/>
</dbReference>
<protein>
    <recommendedName>
        <fullName evidence="2">tRNA nuclease CdiA C-terminal domain-containing protein</fullName>
    </recommendedName>
</protein>
<name>A0A4R6JQ56_9ACTN</name>
<feature type="region of interest" description="Disordered" evidence="1">
    <location>
        <begin position="1"/>
        <end position="88"/>
    </location>
</feature>
<evidence type="ECO:0000256" key="1">
    <source>
        <dbReference type="SAM" id="MobiDB-lite"/>
    </source>
</evidence>
<feature type="compositionally biased region" description="Basic and acidic residues" evidence="1">
    <location>
        <begin position="22"/>
        <end position="42"/>
    </location>
</feature>
<dbReference type="EMBL" id="SNWR01000001">
    <property type="protein sequence ID" value="TDO38600.1"/>
    <property type="molecule type" value="Genomic_DNA"/>
</dbReference>
<accession>A0A4R6JQ56</accession>
<dbReference type="Proteomes" id="UP000294901">
    <property type="component" value="Unassembled WGS sequence"/>
</dbReference>
<dbReference type="InterPro" id="IPR033806">
    <property type="entry name" value="CDI_toxin_Bp1026b-like"/>
</dbReference>
<reference evidence="3 4" key="1">
    <citation type="submission" date="2019-03" db="EMBL/GenBank/DDBJ databases">
        <title>Sequencing the genomes of 1000 actinobacteria strains.</title>
        <authorList>
            <person name="Klenk H.-P."/>
        </authorList>
    </citation>
    <scope>NUCLEOTIDE SEQUENCE [LARGE SCALE GENOMIC DNA]</scope>
    <source>
        <strain evidence="3 4">DSM 43805</strain>
    </source>
</reference>
<keyword evidence="4" id="KW-1185">Reference proteome</keyword>
<feature type="domain" description="tRNA nuclease CdiA C-terminal" evidence="2">
    <location>
        <begin position="133"/>
        <end position="184"/>
    </location>
</feature>
<evidence type="ECO:0000259" key="2">
    <source>
        <dbReference type="Pfam" id="PF18451"/>
    </source>
</evidence>
<evidence type="ECO:0000313" key="4">
    <source>
        <dbReference type="Proteomes" id="UP000294901"/>
    </source>
</evidence>
<comment type="caution">
    <text evidence="3">The sequence shown here is derived from an EMBL/GenBank/DDBJ whole genome shotgun (WGS) entry which is preliminary data.</text>
</comment>
<proteinExistence type="predicted"/>
<feature type="region of interest" description="Disordered" evidence="1">
    <location>
        <begin position="107"/>
        <end position="133"/>
    </location>
</feature>
<dbReference type="GO" id="GO:0004549">
    <property type="term" value="F:tRNA-specific ribonuclease activity"/>
    <property type="evidence" value="ECO:0007669"/>
    <property type="project" value="InterPro"/>
</dbReference>
<dbReference type="Pfam" id="PF18451">
    <property type="entry name" value="CdiA_C"/>
    <property type="match status" value="1"/>
</dbReference>
<sequence>MSKRPRSGNDDPPDGPGGDGPPRLHSDGDDPESIRRAQRAVDGKAQIGRVKAAAMRQSGGALTHRSGTPGGVPDGNKTVPKGKQDESTLRSIEMENSAAAVLAAQGWRIKQNPSDEEIAQARQATGDRGDPIKKPDYLLEGRVFDCYSPTNPNKPPYGIWSYVRDEKIIKLQTQRVVINLQGWGDDLTWDGR</sequence>
<organism evidence="3 4">
    <name type="scientific">Paractinoplanes brasiliensis</name>
    <dbReference type="NCBI Taxonomy" id="52695"/>
    <lineage>
        <taxon>Bacteria</taxon>
        <taxon>Bacillati</taxon>
        <taxon>Actinomycetota</taxon>
        <taxon>Actinomycetes</taxon>
        <taxon>Micromonosporales</taxon>
        <taxon>Micromonosporaceae</taxon>
        <taxon>Paractinoplanes</taxon>
    </lineage>
</organism>
<evidence type="ECO:0000313" key="3">
    <source>
        <dbReference type="EMBL" id="TDO38600.1"/>
    </source>
</evidence>
<dbReference type="Gene3D" id="3.40.1350.120">
    <property type="match status" value="1"/>
</dbReference>
<dbReference type="InterPro" id="IPR040559">
    <property type="entry name" value="CdiA_C"/>
</dbReference>
<gene>
    <name evidence="3" type="ORF">C8E87_2259</name>
</gene>
<dbReference type="AlphaFoldDB" id="A0A4R6JQ56"/>